<dbReference type="Proteomes" id="UP000620124">
    <property type="component" value="Unassembled WGS sequence"/>
</dbReference>
<keyword evidence="2" id="KW-0812">Transmembrane</keyword>
<keyword evidence="2" id="KW-1133">Transmembrane helix</keyword>
<keyword evidence="2" id="KW-0472">Membrane</keyword>
<name>A0A8H6U3P6_9AGAR</name>
<keyword evidence="4" id="KW-1185">Reference proteome</keyword>
<evidence type="ECO:0000313" key="4">
    <source>
        <dbReference type="Proteomes" id="UP000620124"/>
    </source>
</evidence>
<evidence type="ECO:0000313" key="3">
    <source>
        <dbReference type="EMBL" id="KAF7328384.1"/>
    </source>
</evidence>
<dbReference type="OrthoDB" id="3006800at2759"/>
<proteinExistence type="predicted"/>
<dbReference type="AlphaFoldDB" id="A0A8H6U3P6"/>
<protein>
    <submittedName>
        <fullName evidence="3">Uncharacterized protein</fullName>
    </submittedName>
</protein>
<sequence length="444" mass="50367">MDDETQRKPEFYSEGSFDEVRSPLNQYAGAFFAQAKDFVINGGRFKSVTNIYRAAANDPTHFRMIPLGDLNLLHGTGHGNASSVEWRKDILQYSVLRHPNLPQLYGIVNSGRLHAAIFHDALIPYTHVQRKYRNSHFSTMFFAACMDRKFFDISQYTISLNSHQLHWSECTPWIRSSTGSLCFQLIPPQSDPARLYSVDGVKSLATDTSLFELPEDPQIITSMSLQEYHRICYMYMCQWHDVSVSTYVPIKLRTPVCGIVDMGWLAFSFGREGGDSDFVFPASYTSLTIAPNASIVRSQEGITTMGNGWIRINSANVADQYYRRIENDSVGIPWVDAIAPVEEGDTSGCYSDSDDVDHFKSEDELSEEESSSTESETEIHLEPQFRANNVANASHEHFEKTSASHGFDEQILTPTMGWNIIMSVQFALLFAVSALWLYEYLRHW</sequence>
<feature type="region of interest" description="Disordered" evidence="1">
    <location>
        <begin position="358"/>
        <end position="380"/>
    </location>
</feature>
<evidence type="ECO:0000256" key="1">
    <source>
        <dbReference type="SAM" id="MobiDB-lite"/>
    </source>
</evidence>
<reference evidence="3" key="1">
    <citation type="submission" date="2020-05" db="EMBL/GenBank/DDBJ databases">
        <title>Mycena genomes resolve the evolution of fungal bioluminescence.</title>
        <authorList>
            <person name="Tsai I.J."/>
        </authorList>
    </citation>
    <scope>NUCLEOTIDE SEQUENCE</scope>
    <source>
        <strain evidence="3">CCC161011</strain>
    </source>
</reference>
<gene>
    <name evidence="3" type="ORF">MVEN_02554000</name>
</gene>
<organism evidence="3 4">
    <name type="scientific">Mycena venus</name>
    <dbReference type="NCBI Taxonomy" id="2733690"/>
    <lineage>
        <taxon>Eukaryota</taxon>
        <taxon>Fungi</taxon>
        <taxon>Dikarya</taxon>
        <taxon>Basidiomycota</taxon>
        <taxon>Agaricomycotina</taxon>
        <taxon>Agaricomycetes</taxon>
        <taxon>Agaricomycetidae</taxon>
        <taxon>Agaricales</taxon>
        <taxon>Marasmiineae</taxon>
        <taxon>Mycenaceae</taxon>
        <taxon>Mycena</taxon>
    </lineage>
</organism>
<feature type="transmembrane region" description="Helical" evidence="2">
    <location>
        <begin position="416"/>
        <end position="438"/>
    </location>
</feature>
<evidence type="ECO:0000256" key="2">
    <source>
        <dbReference type="SAM" id="Phobius"/>
    </source>
</evidence>
<comment type="caution">
    <text evidence="3">The sequence shown here is derived from an EMBL/GenBank/DDBJ whole genome shotgun (WGS) entry which is preliminary data.</text>
</comment>
<accession>A0A8H6U3P6</accession>
<dbReference type="EMBL" id="JACAZI010000036">
    <property type="protein sequence ID" value="KAF7328384.1"/>
    <property type="molecule type" value="Genomic_DNA"/>
</dbReference>